<comment type="caution">
    <text evidence="2">The sequence shown here is derived from an EMBL/GenBank/DDBJ whole genome shotgun (WGS) entry which is preliminary data.</text>
</comment>
<sequence>MKRLVMFFTAFLLASTTIFAQDEGEGSSGGAGSGDVLIEFTGTPFNTGGSILNFTEFRGRYFLSDIMVPRLGIWMSLENNTSTPDVVIHDSEYRFAPGFEYHLTADGAFRTYAAGDILLRQRILSRKSTTGPTVLGSTTVPSQTNQSITKGYFDIGLRLGAGAEYHFGSRFYFGVEVGFELINRTNSEVFVDGELYQDKTKGNFANVNVANSFRFGFKLL</sequence>
<keyword evidence="3" id="KW-1185">Reference proteome</keyword>
<proteinExistence type="predicted"/>
<reference evidence="2" key="1">
    <citation type="submission" date="2021-01" db="EMBL/GenBank/DDBJ databases">
        <title>Marivirga sp. nov., isolated from intertidal surface sediments.</title>
        <authorList>
            <person name="Zhang M."/>
        </authorList>
    </citation>
    <scope>NUCLEOTIDE SEQUENCE</scope>
    <source>
        <strain evidence="2">SM1354</strain>
    </source>
</reference>
<organism evidence="2 3">
    <name type="scientific">Marivirga atlantica</name>
    <dbReference type="NCBI Taxonomy" id="1548457"/>
    <lineage>
        <taxon>Bacteria</taxon>
        <taxon>Pseudomonadati</taxon>
        <taxon>Bacteroidota</taxon>
        <taxon>Cytophagia</taxon>
        <taxon>Cytophagales</taxon>
        <taxon>Marivirgaceae</taxon>
        <taxon>Marivirga</taxon>
    </lineage>
</organism>
<dbReference type="RefSeq" id="WP_201923709.1">
    <property type="nucleotide sequence ID" value="NZ_JAERQG010000004.1"/>
</dbReference>
<evidence type="ECO:0008006" key="4">
    <source>
        <dbReference type="Google" id="ProtNLM"/>
    </source>
</evidence>
<feature type="chain" id="PRO_5037849927" description="Outer membrane protein beta-barrel domain-containing protein" evidence="1">
    <location>
        <begin position="21"/>
        <end position="220"/>
    </location>
</feature>
<keyword evidence="1" id="KW-0732">Signal</keyword>
<protein>
    <recommendedName>
        <fullName evidence="4">Outer membrane protein beta-barrel domain-containing protein</fullName>
    </recommendedName>
</protein>
<feature type="signal peptide" evidence="1">
    <location>
        <begin position="1"/>
        <end position="20"/>
    </location>
</feature>
<name>A0A937DIA7_9BACT</name>
<evidence type="ECO:0000313" key="2">
    <source>
        <dbReference type="EMBL" id="MBL0766788.1"/>
    </source>
</evidence>
<dbReference type="EMBL" id="JAERQG010000004">
    <property type="protein sequence ID" value="MBL0766788.1"/>
    <property type="molecule type" value="Genomic_DNA"/>
</dbReference>
<dbReference type="Proteomes" id="UP000642920">
    <property type="component" value="Unassembled WGS sequence"/>
</dbReference>
<evidence type="ECO:0000256" key="1">
    <source>
        <dbReference type="SAM" id="SignalP"/>
    </source>
</evidence>
<gene>
    <name evidence="2" type="ORF">JKP34_16085</name>
</gene>
<evidence type="ECO:0000313" key="3">
    <source>
        <dbReference type="Proteomes" id="UP000642920"/>
    </source>
</evidence>
<accession>A0A937DIA7</accession>
<dbReference type="AlphaFoldDB" id="A0A937DIA7"/>